<dbReference type="GO" id="GO:0042162">
    <property type="term" value="F:telomeric DNA binding"/>
    <property type="evidence" value="ECO:0007669"/>
    <property type="project" value="TreeGrafter"/>
</dbReference>
<dbReference type="OrthoDB" id="654211at2759"/>
<dbReference type="GO" id="GO:0016233">
    <property type="term" value="P:telomere capping"/>
    <property type="evidence" value="ECO:0007669"/>
    <property type="project" value="InterPro"/>
</dbReference>
<dbReference type="PANTHER" id="PTHR15512">
    <property type="entry name" value="TERF1-INTERACTING NUCLEAR FACTOR 2"/>
    <property type="match status" value="1"/>
</dbReference>
<proteinExistence type="predicted"/>
<dbReference type="InterPro" id="IPR029400">
    <property type="entry name" value="TINF2_N"/>
</dbReference>
<name>A0A8J4UGR3_CLAMG</name>
<dbReference type="GO" id="GO:0070187">
    <property type="term" value="C:shelterin complex"/>
    <property type="evidence" value="ECO:0007669"/>
    <property type="project" value="InterPro"/>
</dbReference>
<dbReference type="Pfam" id="PF14973">
    <property type="entry name" value="TINF2_N"/>
    <property type="match status" value="1"/>
</dbReference>
<evidence type="ECO:0000259" key="2">
    <source>
        <dbReference type="Pfam" id="PF14973"/>
    </source>
</evidence>
<evidence type="ECO:0000313" key="3">
    <source>
        <dbReference type="EMBL" id="KAF5907958.1"/>
    </source>
</evidence>
<feature type="region of interest" description="Disordered" evidence="1">
    <location>
        <begin position="284"/>
        <end position="317"/>
    </location>
</feature>
<dbReference type="AlphaFoldDB" id="A0A8J4UGR3"/>
<feature type="region of interest" description="Disordered" evidence="1">
    <location>
        <begin position="355"/>
        <end position="379"/>
    </location>
</feature>
<dbReference type="Proteomes" id="UP000727407">
    <property type="component" value="Unassembled WGS sequence"/>
</dbReference>
<sequence>MEVSGQEDTKDPLPLPSLRLLVPPVRLMSAVLWRIMQQQDVLRYGMLADFVSLVTEAVPELFSPTRLAELVLGLRAKLILELCYRDETATHLIQPHLSSIQSVLPLVKHVDSTEVEETWVHFVELVQTLIKDSEQREHFFQNVFPVEFGSSYDSALQTLMWDFLSRLEHFLPVPDLLQTVSWLRSESSALKDCEESISNPDSLRSLLHHHKRLGHLDTCAFSSLPPVGDSILTALSVKRNRVNEIDSGANLSPPAPSEIPVCVMDGTDVETVVVTSEWTEIELRANQNEEDDGDNSLPEANCDQREESQSNANLEESEIQAEKLTDIENYLGESALAHNNHDGFAGCTEHKTADSQHLDHDVKETQSPSCSVTPPPLESELTAPVSAADGDAVFTRRSARKPKKTWKVLVNLQKQKRKPGVDGRQKRERKPLAPVRNSGAVTNLNGECIASENRDVAVLSQSPGCVTSDGNT</sequence>
<dbReference type="InterPro" id="IPR039098">
    <property type="entry name" value="TINF2"/>
</dbReference>
<feature type="compositionally biased region" description="Basic and acidic residues" evidence="1">
    <location>
        <begin position="355"/>
        <end position="364"/>
    </location>
</feature>
<accession>A0A8J4UGR3</accession>
<feature type="region of interest" description="Disordered" evidence="1">
    <location>
        <begin position="414"/>
        <end position="439"/>
    </location>
</feature>
<comment type="caution">
    <text evidence="3">The sequence shown here is derived from an EMBL/GenBank/DDBJ whole genome shotgun (WGS) entry which is preliminary data.</text>
</comment>
<protein>
    <submittedName>
        <fullName evidence="3">Zinc finger protein</fullName>
    </submittedName>
</protein>
<dbReference type="EMBL" id="QNUK01000017">
    <property type="protein sequence ID" value="KAF5907958.1"/>
    <property type="molecule type" value="Genomic_DNA"/>
</dbReference>
<reference evidence="3" key="1">
    <citation type="submission" date="2020-07" db="EMBL/GenBank/DDBJ databases">
        <title>Clarias magur genome sequencing, assembly and annotation.</title>
        <authorList>
            <person name="Kushwaha B."/>
            <person name="Kumar R."/>
            <person name="Das P."/>
            <person name="Joshi C.G."/>
            <person name="Kumar D."/>
            <person name="Nagpure N.S."/>
            <person name="Pandey M."/>
            <person name="Agarwal S."/>
            <person name="Srivastava S."/>
            <person name="Singh M."/>
            <person name="Sahoo L."/>
            <person name="Jayasankar P."/>
            <person name="Meher P.K."/>
            <person name="Koringa P.G."/>
            <person name="Iquebal M.A."/>
            <person name="Das S.P."/>
            <person name="Bit A."/>
            <person name="Patnaik S."/>
            <person name="Patel N."/>
            <person name="Shah T.M."/>
            <person name="Hinsu A."/>
            <person name="Jena J.K."/>
        </authorList>
    </citation>
    <scope>NUCLEOTIDE SEQUENCE</scope>
    <source>
        <strain evidence="3">CIFAMagur01</strain>
        <tissue evidence="3">Testis</tissue>
    </source>
</reference>
<dbReference type="PANTHER" id="PTHR15512:SF2">
    <property type="match status" value="1"/>
</dbReference>
<feature type="domain" description="TERF1-interacting nuclear factor 2 N-terminal" evidence="2">
    <location>
        <begin position="33"/>
        <end position="178"/>
    </location>
</feature>
<feature type="non-terminal residue" evidence="3">
    <location>
        <position position="472"/>
    </location>
</feature>
<dbReference type="CDD" id="cd11657">
    <property type="entry name" value="TIN2_N"/>
    <property type="match status" value="1"/>
</dbReference>
<evidence type="ECO:0000256" key="1">
    <source>
        <dbReference type="SAM" id="MobiDB-lite"/>
    </source>
</evidence>
<dbReference type="GO" id="GO:1904356">
    <property type="term" value="P:regulation of telomere maintenance via telomere lengthening"/>
    <property type="evidence" value="ECO:0007669"/>
    <property type="project" value="TreeGrafter"/>
</dbReference>
<evidence type="ECO:0000313" key="4">
    <source>
        <dbReference type="Proteomes" id="UP000727407"/>
    </source>
</evidence>
<gene>
    <name evidence="3" type="ORF">DAT39_002295</name>
</gene>
<organism evidence="3 4">
    <name type="scientific">Clarias magur</name>
    <name type="common">Asian catfish</name>
    <name type="synonym">Macropteronotus magur</name>
    <dbReference type="NCBI Taxonomy" id="1594786"/>
    <lineage>
        <taxon>Eukaryota</taxon>
        <taxon>Metazoa</taxon>
        <taxon>Chordata</taxon>
        <taxon>Craniata</taxon>
        <taxon>Vertebrata</taxon>
        <taxon>Euteleostomi</taxon>
        <taxon>Actinopterygii</taxon>
        <taxon>Neopterygii</taxon>
        <taxon>Teleostei</taxon>
        <taxon>Ostariophysi</taxon>
        <taxon>Siluriformes</taxon>
        <taxon>Clariidae</taxon>
        <taxon>Clarias</taxon>
    </lineage>
</organism>
<keyword evidence="4" id="KW-1185">Reference proteome</keyword>